<keyword evidence="4" id="KW-0813">Transport</keyword>
<dbReference type="AlphaFoldDB" id="A0A397TSR9"/>
<gene>
    <name evidence="5" type="ORF">C2G38_2129049</name>
</gene>
<dbReference type="GO" id="GO:0016973">
    <property type="term" value="P:poly(A)+ mRNA export from nucleus"/>
    <property type="evidence" value="ECO:0007669"/>
    <property type="project" value="TreeGrafter"/>
</dbReference>
<dbReference type="PANTHER" id="PTHR11225">
    <property type="entry name" value="NUCLEAR PORE COMPLEX PROTEIN NUP93 NUCLEOPORIN NUP93 DEAD EYE PROTEIN"/>
    <property type="match status" value="1"/>
</dbReference>
<dbReference type="STRING" id="44941.A0A397TSR9"/>
<keyword evidence="3 4" id="KW-0539">Nucleus</keyword>
<accession>A0A397TSR9</accession>
<keyword evidence="6" id="KW-1185">Reference proteome</keyword>
<evidence type="ECO:0000256" key="2">
    <source>
        <dbReference type="ARBA" id="ARBA00010186"/>
    </source>
</evidence>
<organism evidence="5 6">
    <name type="scientific">Gigaspora rosea</name>
    <dbReference type="NCBI Taxonomy" id="44941"/>
    <lineage>
        <taxon>Eukaryota</taxon>
        <taxon>Fungi</taxon>
        <taxon>Fungi incertae sedis</taxon>
        <taxon>Mucoromycota</taxon>
        <taxon>Glomeromycotina</taxon>
        <taxon>Glomeromycetes</taxon>
        <taxon>Diversisporales</taxon>
        <taxon>Gigasporaceae</taxon>
        <taxon>Gigaspora</taxon>
    </lineage>
</organism>
<sequence length="889" mass="102389">MSSSIQLKQLAERSRSVANTVAKHDLPLIERNLEQIEKQSRKLADKVVKPGEAHERKAPYFLANIGIDGDKLTQDVKGISVLGAFEPRTILLDTDVERYLDHKHQQTITSIIKDGYTQTDNEYNALFDCCLSSEWDKTKRKVFEEFGQHITMRSTELPTSGGSVFRSQFSPSASLSSSFRASTSKPSYITSGERRISFKNESTLQLNQRHLVYFDVIVKLNNARLAKIEYGIINEFHNAARKISLDYGRKVVQCWRALASIVKESNVFDGSFKRNPLKQRQFAPAYQGPAFNTAYKSLCFDLINGAKHYLEESYREWSTSYVNSFRNEAMLGGQPSAINMARAVLRAIHRSNGGIPTTGLRMVDNIPIWGHIFILVRQGYYNEALEVAKGYESLLPRQDIHFVRYFERFITNNNKLPSQDRQKLVAEMKQWNPLTFQDKDPYKFIMYQIVAQLEELPQKPPVESFLTTSEDFMWMRLMCVREIEPIVGAPNDTLSLDSLQKTIRNLGPSHFNHGGKDTIQYFRALLLTAQFERAVHYLYQTTFTEDAVHFAIALAYYGLLRIPEKGEAMALLVEVGDRMIPYLNFNTLICQYARSLAKGNAPSNAFQYLLLLYLHGDPLTEAGRYQIELCHEYIRQLIYDTEAFNELGKMKEYMPLMFIDNEGEFTETIINTLARQCVEDGKFKAARSLYELTQNFEEIISLLNKMLAEYIWISIRGVVMQPETAKELDPQEIGRILKEYEHIGIRKISPNRLKDSRTLLNLVDFVELYKQQDFVRAVTIIQQIDLFPFEDDIIVIQQKASSIEAFDDQLKNCIPELLHITMRCIYAYYQQLKDNMAKGTPGLLRKYTDESATLQRKARALVTFAGYLKHSVLSSDIYHKLHELDVQMR</sequence>
<evidence type="ECO:0000256" key="1">
    <source>
        <dbReference type="ARBA" id="ARBA00004259"/>
    </source>
</evidence>
<keyword evidence="4" id="KW-0811">Translocation</keyword>
<evidence type="ECO:0000313" key="5">
    <source>
        <dbReference type="EMBL" id="RIB00824.1"/>
    </source>
</evidence>
<reference evidence="5 6" key="1">
    <citation type="submission" date="2018-06" db="EMBL/GenBank/DDBJ databases">
        <title>Comparative genomics reveals the genomic features of Rhizophagus irregularis, R. cerebriforme, R. diaphanum and Gigaspora rosea, and their symbiotic lifestyle signature.</title>
        <authorList>
            <person name="Morin E."/>
            <person name="San Clemente H."/>
            <person name="Chen E.C.H."/>
            <person name="De La Providencia I."/>
            <person name="Hainaut M."/>
            <person name="Kuo A."/>
            <person name="Kohler A."/>
            <person name="Murat C."/>
            <person name="Tang N."/>
            <person name="Roy S."/>
            <person name="Loubradou J."/>
            <person name="Henrissat B."/>
            <person name="Grigoriev I.V."/>
            <person name="Corradi N."/>
            <person name="Roux C."/>
            <person name="Martin F.M."/>
        </authorList>
    </citation>
    <scope>NUCLEOTIDE SEQUENCE [LARGE SCALE GENOMIC DNA]</scope>
    <source>
        <strain evidence="5 6">DAOM 194757</strain>
    </source>
</reference>
<dbReference type="Pfam" id="PF04097">
    <property type="entry name" value="Nic96"/>
    <property type="match status" value="1"/>
</dbReference>
<comment type="caution">
    <text evidence="5">The sequence shown here is derived from an EMBL/GenBank/DDBJ whole genome shotgun (WGS) entry which is preliminary data.</text>
</comment>
<comment type="subcellular location">
    <subcellularLocation>
        <location evidence="1">Nucleus envelope</location>
    </subcellularLocation>
    <subcellularLocation>
        <location evidence="4">Nucleus</location>
        <location evidence="4">Nuclear pore complex</location>
    </subcellularLocation>
</comment>
<dbReference type="Proteomes" id="UP000266673">
    <property type="component" value="Unassembled WGS sequence"/>
</dbReference>
<keyword evidence="4" id="KW-0906">Nuclear pore complex</keyword>
<dbReference type="GO" id="GO:0017056">
    <property type="term" value="F:structural constituent of nuclear pore"/>
    <property type="evidence" value="ECO:0007669"/>
    <property type="project" value="InterPro"/>
</dbReference>
<proteinExistence type="inferred from homology"/>
<evidence type="ECO:0000256" key="4">
    <source>
        <dbReference type="RuleBase" id="RU364035"/>
    </source>
</evidence>
<dbReference type="InterPro" id="IPR007231">
    <property type="entry name" value="Nucleoporin_int_Nup93/Nic96"/>
</dbReference>
<protein>
    <recommendedName>
        <fullName evidence="4">Nuclear pore protein</fullName>
    </recommendedName>
</protein>
<keyword evidence="4" id="KW-0472">Membrane</keyword>
<dbReference type="EMBL" id="QKWP01003579">
    <property type="protein sequence ID" value="RIB00824.1"/>
    <property type="molecule type" value="Genomic_DNA"/>
</dbReference>
<dbReference type="GO" id="GO:0006606">
    <property type="term" value="P:protein import into nucleus"/>
    <property type="evidence" value="ECO:0007669"/>
    <property type="project" value="TreeGrafter"/>
</dbReference>
<dbReference type="GO" id="GO:0005643">
    <property type="term" value="C:nuclear pore"/>
    <property type="evidence" value="ECO:0007669"/>
    <property type="project" value="UniProtKB-SubCell"/>
</dbReference>
<comment type="similarity">
    <text evidence="2 4">Belongs to the nucleoporin interacting component (NIC) family.</text>
</comment>
<dbReference type="OrthoDB" id="1918363at2759"/>
<keyword evidence="4" id="KW-0509">mRNA transport</keyword>
<keyword evidence="4" id="KW-0653">Protein transport</keyword>
<evidence type="ECO:0000313" key="6">
    <source>
        <dbReference type="Proteomes" id="UP000266673"/>
    </source>
</evidence>
<evidence type="ECO:0000256" key="3">
    <source>
        <dbReference type="ARBA" id="ARBA00023242"/>
    </source>
</evidence>
<dbReference type="PANTHER" id="PTHR11225:SF4">
    <property type="entry name" value="NUCLEAR PORE COMPLEX PROTEIN NUP93"/>
    <property type="match status" value="1"/>
</dbReference>
<name>A0A397TSR9_9GLOM</name>